<proteinExistence type="predicted"/>
<accession>A0A1X7ADL1</accession>
<gene>
    <name evidence="1" type="ORF">ROJ8625_04127</name>
</gene>
<protein>
    <recommendedName>
        <fullName evidence="3">DUF4398 domain-containing protein</fullName>
    </recommendedName>
</protein>
<sequence length="116" mass="12692">MNDRTDQQRAADATQYLIDSAYKLGAAKGEMIRAEHMVGVARRQVVLHSDAKTIAEKEAEAYASPEYREAVSAYAEAATEYEKLRASRDAAQAQISYWQTVSANQRGAEKGYGSAG</sequence>
<evidence type="ECO:0000313" key="1">
    <source>
        <dbReference type="EMBL" id="SLN74931.1"/>
    </source>
</evidence>
<organism evidence="1 2">
    <name type="scientific">Roseivivax jejudonensis</name>
    <dbReference type="NCBI Taxonomy" id="1529041"/>
    <lineage>
        <taxon>Bacteria</taxon>
        <taxon>Pseudomonadati</taxon>
        <taxon>Pseudomonadota</taxon>
        <taxon>Alphaproteobacteria</taxon>
        <taxon>Rhodobacterales</taxon>
        <taxon>Roseobacteraceae</taxon>
        <taxon>Roseivivax</taxon>
    </lineage>
</organism>
<dbReference type="AlphaFoldDB" id="A0A1X7ADL1"/>
<dbReference type="OrthoDB" id="8818943at2"/>
<dbReference type="RefSeq" id="WP_085793769.1">
    <property type="nucleotide sequence ID" value="NZ_FWFK01000011.1"/>
</dbReference>
<dbReference type="Proteomes" id="UP000193570">
    <property type="component" value="Unassembled WGS sequence"/>
</dbReference>
<reference evidence="1 2" key="1">
    <citation type="submission" date="2017-03" db="EMBL/GenBank/DDBJ databases">
        <authorList>
            <person name="Afonso C.L."/>
            <person name="Miller P.J."/>
            <person name="Scott M.A."/>
            <person name="Spackman E."/>
            <person name="Goraichik I."/>
            <person name="Dimitrov K.M."/>
            <person name="Suarez D.L."/>
            <person name="Swayne D.E."/>
        </authorList>
    </citation>
    <scope>NUCLEOTIDE SEQUENCE [LARGE SCALE GENOMIC DNA]</scope>
    <source>
        <strain evidence="1 2">CECT 8625</strain>
    </source>
</reference>
<keyword evidence="2" id="KW-1185">Reference proteome</keyword>
<evidence type="ECO:0000313" key="2">
    <source>
        <dbReference type="Proteomes" id="UP000193570"/>
    </source>
</evidence>
<dbReference type="EMBL" id="FWFK01000011">
    <property type="protein sequence ID" value="SLN74931.1"/>
    <property type="molecule type" value="Genomic_DNA"/>
</dbReference>
<evidence type="ECO:0008006" key="3">
    <source>
        <dbReference type="Google" id="ProtNLM"/>
    </source>
</evidence>
<name>A0A1X7ADL1_9RHOB</name>